<evidence type="ECO:0000313" key="2">
    <source>
        <dbReference type="Proteomes" id="UP000053105"/>
    </source>
</evidence>
<name>A0A0N0BGP3_9HYME</name>
<dbReference type="AlphaFoldDB" id="A0A0N0BGP3"/>
<proteinExistence type="predicted"/>
<accession>A0A0N0BGP3</accession>
<evidence type="ECO:0000313" key="1">
    <source>
        <dbReference type="EMBL" id="KOX75092.1"/>
    </source>
</evidence>
<protein>
    <submittedName>
        <fullName evidence="1">Uncharacterized protein</fullName>
    </submittedName>
</protein>
<organism evidence="1 2">
    <name type="scientific">Melipona quadrifasciata</name>
    <dbReference type="NCBI Taxonomy" id="166423"/>
    <lineage>
        <taxon>Eukaryota</taxon>
        <taxon>Metazoa</taxon>
        <taxon>Ecdysozoa</taxon>
        <taxon>Arthropoda</taxon>
        <taxon>Hexapoda</taxon>
        <taxon>Insecta</taxon>
        <taxon>Pterygota</taxon>
        <taxon>Neoptera</taxon>
        <taxon>Endopterygota</taxon>
        <taxon>Hymenoptera</taxon>
        <taxon>Apocrita</taxon>
        <taxon>Aculeata</taxon>
        <taxon>Apoidea</taxon>
        <taxon>Anthophila</taxon>
        <taxon>Apidae</taxon>
        <taxon>Melipona</taxon>
    </lineage>
</organism>
<dbReference type="EMBL" id="KQ435774">
    <property type="protein sequence ID" value="KOX75092.1"/>
    <property type="molecule type" value="Genomic_DNA"/>
</dbReference>
<gene>
    <name evidence="1" type="ORF">WN51_13399</name>
</gene>
<dbReference type="Proteomes" id="UP000053105">
    <property type="component" value="Unassembled WGS sequence"/>
</dbReference>
<reference evidence="1 2" key="1">
    <citation type="submission" date="2015-07" db="EMBL/GenBank/DDBJ databases">
        <title>The genome of Melipona quadrifasciata.</title>
        <authorList>
            <person name="Pan H."/>
            <person name="Kapheim K."/>
        </authorList>
    </citation>
    <scope>NUCLEOTIDE SEQUENCE [LARGE SCALE GENOMIC DNA]</scope>
    <source>
        <strain evidence="1">0111107301</strain>
        <tissue evidence="1">Whole body</tissue>
    </source>
</reference>
<sequence length="111" mass="13151">MLDKRNVPMDPTERRETLFALQRNVPVVIMEERGERKTREHIPYRVLWSVLRVQSSTAQEVKDDQRLSWISVTSQWESLSNNNREMNLRQEISRSVTQKTILLALKPISFN</sequence>
<keyword evidence="2" id="KW-1185">Reference proteome</keyword>